<dbReference type="Pfam" id="PF00571">
    <property type="entry name" value="CBS"/>
    <property type="match status" value="2"/>
</dbReference>
<comment type="similarity">
    <text evidence="2">Belongs to the SLC41A transporter family.</text>
</comment>
<feature type="transmembrane region" description="Helical" evidence="9">
    <location>
        <begin position="179"/>
        <end position="196"/>
    </location>
</feature>
<evidence type="ECO:0000313" key="11">
    <source>
        <dbReference type="EMBL" id="QQR92366.1"/>
    </source>
</evidence>
<dbReference type="Gene3D" id="3.10.580.10">
    <property type="entry name" value="CBS-domain"/>
    <property type="match status" value="1"/>
</dbReference>
<feature type="transmembrane region" description="Helical" evidence="9">
    <location>
        <begin position="280"/>
        <end position="305"/>
    </location>
</feature>
<reference evidence="11" key="1">
    <citation type="submission" date="2020-11" db="EMBL/GenBank/DDBJ databases">
        <title>Connecting structure to function with the recovery of over 1000 high-quality activated sludge metagenome-assembled genomes encoding full-length rRNA genes using long-read sequencing.</title>
        <authorList>
            <person name="Singleton C.M."/>
            <person name="Petriglieri F."/>
            <person name="Kristensen J.M."/>
            <person name="Kirkegaard R.H."/>
            <person name="Michaelsen T.Y."/>
            <person name="Andersen M.H."/>
            <person name="Karst S.M."/>
            <person name="Dueholm M.S."/>
            <person name="Nielsen P.H."/>
            <person name="Albertsen M."/>
        </authorList>
    </citation>
    <scope>NUCLEOTIDE SEQUENCE</scope>
    <source>
        <strain evidence="11">Fred_18-Q3-R57-64_BAT3C.431</strain>
    </source>
</reference>
<dbReference type="SMART" id="SM00116">
    <property type="entry name" value="CBS"/>
    <property type="match status" value="1"/>
</dbReference>
<evidence type="ECO:0000256" key="4">
    <source>
        <dbReference type="ARBA" id="ARBA00022692"/>
    </source>
</evidence>
<evidence type="ECO:0000256" key="9">
    <source>
        <dbReference type="SAM" id="Phobius"/>
    </source>
</evidence>
<name>A0A7T9DJF7_9ARCH</name>
<accession>A0A7T9DJF7</accession>
<evidence type="ECO:0000256" key="5">
    <source>
        <dbReference type="ARBA" id="ARBA00022842"/>
    </source>
</evidence>
<dbReference type="PANTHER" id="PTHR41394:SF5">
    <property type="entry name" value="SLC41A_MGTE INTEGRAL MEMBRANE DOMAIN-CONTAINING PROTEIN"/>
    <property type="match status" value="1"/>
</dbReference>
<dbReference type="AlphaFoldDB" id="A0A7T9DJF7"/>
<evidence type="ECO:0000256" key="7">
    <source>
        <dbReference type="ARBA" id="ARBA00023136"/>
    </source>
</evidence>
<dbReference type="EMBL" id="CP064981">
    <property type="protein sequence ID" value="QQR92366.1"/>
    <property type="molecule type" value="Genomic_DNA"/>
</dbReference>
<sequence length="340" mass="38133">MHSKLSLNTFTNPKMTLQHARADKELAAHYMIQRIPIVRDNWNIAQIHQYLHDNKQFESTNYVYVLDGHEKLVGVVSLHEIFEHRDTSIRKLMHREIIAVTPDTHIERVAKLALEHNLRAIPVVKRGTLAGVIETQKILSILNRALREHVMSFGGVHKGHLDYDDIMKMPLFTSITHRLPWLLIGLLGVIVAAAAIDRFAAVLNAHIILAFFIPAIVYMSGALGAQNQTLFVRDLALMGSELKIPQYFFRTTAISFSMSLVIGALVFALTTLIWHNTRVALVIAIAMFATLMVSCFTSLLTTLLFKYLKQDPALGSGPFGTIVSDLSSIIIYFVIVSLLL</sequence>
<dbReference type="PANTHER" id="PTHR41394">
    <property type="entry name" value="MAGNESIUM TRANSPORTER MGTE"/>
    <property type="match status" value="1"/>
</dbReference>
<feature type="transmembrane region" description="Helical" evidence="9">
    <location>
        <begin position="247"/>
        <end position="274"/>
    </location>
</feature>
<evidence type="ECO:0000259" key="10">
    <source>
        <dbReference type="PROSITE" id="PS51371"/>
    </source>
</evidence>
<dbReference type="Gene3D" id="1.10.357.20">
    <property type="entry name" value="SLC41 divalent cation transporters, integral membrane domain"/>
    <property type="match status" value="1"/>
</dbReference>
<feature type="domain" description="CBS" evidence="10">
    <location>
        <begin position="31"/>
        <end position="92"/>
    </location>
</feature>
<evidence type="ECO:0000256" key="8">
    <source>
        <dbReference type="PROSITE-ProRule" id="PRU00703"/>
    </source>
</evidence>
<protein>
    <submittedName>
        <fullName evidence="11">Magnesium transporter</fullName>
    </submittedName>
</protein>
<dbReference type="InterPro" id="IPR006667">
    <property type="entry name" value="SLC41_membr_dom"/>
</dbReference>
<feature type="transmembrane region" description="Helical" evidence="9">
    <location>
        <begin position="317"/>
        <end position="339"/>
    </location>
</feature>
<evidence type="ECO:0000256" key="3">
    <source>
        <dbReference type="ARBA" id="ARBA00022448"/>
    </source>
</evidence>
<dbReference type="InterPro" id="IPR046342">
    <property type="entry name" value="CBS_dom_sf"/>
</dbReference>
<dbReference type="Pfam" id="PF01769">
    <property type="entry name" value="MgtE"/>
    <property type="match status" value="1"/>
</dbReference>
<dbReference type="SUPFAM" id="SSF54631">
    <property type="entry name" value="CBS-domain pair"/>
    <property type="match status" value="1"/>
</dbReference>
<feature type="transmembrane region" description="Helical" evidence="9">
    <location>
        <begin position="202"/>
        <end position="226"/>
    </location>
</feature>
<dbReference type="InterPro" id="IPR036739">
    <property type="entry name" value="SLC41_membr_dom_sf"/>
</dbReference>
<dbReference type="Proteomes" id="UP000596004">
    <property type="component" value="Chromosome"/>
</dbReference>
<keyword evidence="7 9" id="KW-0472">Membrane</keyword>
<keyword evidence="8" id="KW-0129">CBS domain</keyword>
<evidence type="ECO:0000256" key="1">
    <source>
        <dbReference type="ARBA" id="ARBA00004141"/>
    </source>
</evidence>
<evidence type="ECO:0000256" key="6">
    <source>
        <dbReference type="ARBA" id="ARBA00022989"/>
    </source>
</evidence>
<feature type="domain" description="CBS" evidence="10">
    <location>
        <begin position="93"/>
        <end position="148"/>
    </location>
</feature>
<keyword evidence="3" id="KW-0813">Transport</keyword>
<dbReference type="GO" id="GO:0016020">
    <property type="term" value="C:membrane"/>
    <property type="evidence" value="ECO:0007669"/>
    <property type="project" value="UniProtKB-SubCell"/>
</dbReference>
<comment type="subcellular location">
    <subcellularLocation>
        <location evidence="1">Membrane</location>
        <topology evidence="1">Multi-pass membrane protein</topology>
    </subcellularLocation>
</comment>
<keyword evidence="4 9" id="KW-0812">Transmembrane</keyword>
<gene>
    <name evidence="11" type="ORF">IPJ89_04385</name>
</gene>
<dbReference type="GO" id="GO:0008324">
    <property type="term" value="F:monoatomic cation transmembrane transporter activity"/>
    <property type="evidence" value="ECO:0007669"/>
    <property type="project" value="InterPro"/>
</dbReference>
<evidence type="ECO:0000256" key="2">
    <source>
        <dbReference type="ARBA" id="ARBA00009749"/>
    </source>
</evidence>
<organism evidence="11">
    <name type="scientific">Candidatus Iainarchaeum sp</name>
    <dbReference type="NCBI Taxonomy" id="3101447"/>
    <lineage>
        <taxon>Archaea</taxon>
        <taxon>Candidatus Iainarchaeota</taxon>
        <taxon>Candidatus Iainarchaeia</taxon>
        <taxon>Candidatus Iainarchaeales</taxon>
        <taxon>Candidatus Iainarchaeaceae</taxon>
        <taxon>Candidatus Iainarchaeum</taxon>
    </lineage>
</organism>
<dbReference type="InterPro" id="IPR000644">
    <property type="entry name" value="CBS_dom"/>
</dbReference>
<dbReference type="PROSITE" id="PS51371">
    <property type="entry name" value="CBS"/>
    <property type="match status" value="2"/>
</dbReference>
<keyword evidence="6 9" id="KW-1133">Transmembrane helix</keyword>
<keyword evidence="5" id="KW-0460">Magnesium</keyword>
<proteinExistence type="inferred from homology"/>
<dbReference type="SUPFAM" id="SSF161093">
    <property type="entry name" value="MgtE membrane domain-like"/>
    <property type="match status" value="1"/>
</dbReference>